<dbReference type="EMBL" id="FUYZ01000002">
    <property type="protein sequence ID" value="SKB75822.1"/>
    <property type="molecule type" value="Genomic_DNA"/>
</dbReference>
<proteinExistence type="predicted"/>
<accession>A0A1T5DVH7</accession>
<evidence type="ECO:0008006" key="4">
    <source>
        <dbReference type="Google" id="ProtNLM"/>
    </source>
</evidence>
<feature type="signal peptide" evidence="1">
    <location>
        <begin position="1"/>
        <end position="18"/>
    </location>
</feature>
<keyword evidence="3" id="KW-1185">Reference proteome</keyword>
<dbReference type="Proteomes" id="UP000191112">
    <property type="component" value="Unassembled WGS sequence"/>
</dbReference>
<name>A0A1T5DVH7_9FLAO</name>
<dbReference type="STRING" id="619805.SAMN05660477_01072"/>
<dbReference type="InterPro" id="IPR011250">
    <property type="entry name" value="OMP/PagP_B-barrel"/>
</dbReference>
<sequence length="165" mass="17334">MKKLFLVGALALFGAMNAQTGFKLGANVGLPVGDASNTSSFTAGVDASYLWPIATDFNLGLASGYNIYFGKDLDTGYGTYKIPNVNVVPIAASGQYRFTPEFSLTVDLGYAFAFADGNSDGGFYYAPKAAYHFGPSEINLSYRGISQDGGNGGSVNLGYAYSFGK</sequence>
<reference evidence="2 3" key="1">
    <citation type="submission" date="2017-02" db="EMBL/GenBank/DDBJ databases">
        <authorList>
            <person name="Peterson S.W."/>
        </authorList>
    </citation>
    <scope>NUCLEOTIDE SEQUENCE [LARGE SCALE GENOMIC DNA]</scope>
    <source>
        <strain evidence="2 3">DSM 22323</strain>
    </source>
</reference>
<dbReference type="RefSeq" id="WP_079666339.1">
    <property type="nucleotide sequence ID" value="NZ_FUYZ01000002.1"/>
</dbReference>
<feature type="chain" id="PRO_5012120386" description="Outer membrane protein beta-barrel domain-containing protein" evidence="1">
    <location>
        <begin position="19"/>
        <end position="165"/>
    </location>
</feature>
<organism evidence="2 3">
    <name type="scientific">Soonwooa buanensis</name>
    <dbReference type="NCBI Taxonomy" id="619805"/>
    <lineage>
        <taxon>Bacteria</taxon>
        <taxon>Pseudomonadati</taxon>
        <taxon>Bacteroidota</taxon>
        <taxon>Flavobacteriia</taxon>
        <taxon>Flavobacteriales</taxon>
        <taxon>Weeksellaceae</taxon>
        <taxon>Chryseobacterium group</taxon>
        <taxon>Soonwooa</taxon>
    </lineage>
</organism>
<dbReference type="AlphaFoldDB" id="A0A1T5DVH7"/>
<protein>
    <recommendedName>
        <fullName evidence="4">Outer membrane protein beta-barrel domain-containing protein</fullName>
    </recommendedName>
</protein>
<evidence type="ECO:0000313" key="2">
    <source>
        <dbReference type="EMBL" id="SKB75822.1"/>
    </source>
</evidence>
<dbReference type="SUPFAM" id="SSF56925">
    <property type="entry name" value="OMPA-like"/>
    <property type="match status" value="1"/>
</dbReference>
<gene>
    <name evidence="2" type="ORF">SAMN05660477_01072</name>
</gene>
<evidence type="ECO:0000256" key="1">
    <source>
        <dbReference type="SAM" id="SignalP"/>
    </source>
</evidence>
<evidence type="ECO:0000313" key="3">
    <source>
        <dbReference type="Proteomes" id="UP000191112"/>
    </source>
</evidence>
<keyword evidence="1" id="KW-0732">Signal</keyword>
<dbReference type="OrthoDB" id="1492374at2"/>